<protein>
    <recommendedName>
        <fullName evidence="2">Right handed beta helix domain-containing protein</fullName>
    </recommendedName>
</protein>
<keyword evidence="4" id="KW-1185">Reference proteome</keyword>
<name>A0ABY6I1W6_9ARCH</name>
<dbReference type="InterPro" id="IPR006626">
    <property type="entry name" value="PbH1"/>
</dbReference>
<dbReference type="Gene3D" id="2.160.20.10">
    <property type="entry name" value="Single-stranded right-handed beta-helix, Pectin lyase-like"/>
    <property type="match status" value="2"/>
</dbReference>
<gene>
    <name evidence="3" type="ORF">NEF87_005084</name>
</gene>
<dbReference type="EMBL" id="CP104013">
    <property type="protein sequence ID" value="UYP48799.1"/>
    <property type="molecule type" value="Genomic_DNA"/>
</dbReference>
<feature type="domain" description="Right handed beta helix" evidence="2">
    <location>
        <begin position="107"/>
        <end position="256"/>
    </location>
</feature>
<evidence type="ECO:0000259" key="2">
    <source>
        <dbReference type="Pfam" id="PF13229"/>
    </source>
</evidence>
<proteinExistence type="predicted"/>
<evidence type="ECO:0000313" key="3">
    <source>
        <dbReference type="EMBL" id="UYP48799.1"/>
    </source>
</evidence>
<feature type="transmembrane region" description="Helical" evidence="1">
    <location>
        <begin position="375"/>
        <end position="395"/>
    </location>
</feature>
<dbReference type="InterPro" id="IPR011050">
    <property type="entry name" value="Pectin_lyase_fold/virulence"/>
</dbReference>
<dbReference type="SUPFAM" id="SSF51126">
    <property type="entry name" value="Pectin lyase-like"/>
    <property type="match status" value="2"/>
</dbReference>
<organism evidence="3 4">
    <name type="scientific">Candidatus Lokiarchaeum ossiferum</name>
    <dbReference type="NCBI Taxonomy" id="2951803"/>
    <lineage>
        <taxon>Archaea</taxon>
        <taxon>Promethearchaeati</taxon>
        <taxon>Promethearchaeota</taxon>
        <taxon>Promethearchaeia</taxon>
        <taxon>Promethearchaeales</taxon>
        <taxon>Promethearchaeaceae</taxon>
        <taxon>Candidatus Lokiarchaeum</taxon>
    </lineage>
</organism>
<keyword evidence="1" id="KW-0812">Transmembrane</keyword>
<dbReference type="Pfam" id="PF13229">
    <property type="entry name" value="Beta_helix"/>
    <property type="match status" value="1"/>
</dbReference>
<keyword evidence="1" id="KW-0472">Membrane</keyword>
<dbReference type="SMART" id="SM00710">
    <property type="entry name" value="PbH1"/>
    <property type="match status" value="9"/>
</dbReference>
<dbReference type="InterPro" id="IPR039448">
    <property type="entry name" value="Beta_helix"/>
</dbReference>
<dbReference type="InterPro" id="IPR012334">
    <property type="entry name" value="Pectin_lyas_fold"/>
</dbReference>
<evidence type="ECO:0000256" key="1">
    <source>
        <dbReference type="SAM" id="Phobius"/>
    </source>
</evidence>
<evidence type="ECO:0000313" key="4">
    <source>
        <dbReference type="Proteomes" id="UP001208689"/>
    </source>
</evidence>
<dbReference type="Proteomes" id="UP001208689">
    <property type="component" value="Chromosome"/>
</dbReference>
<keyword evidence="1" id="KW-1133">Transmembrane helix</keyword>
<sequence>MLKTPKRNWISFAFLLIIVGSTISVGGVSFDSTSQRNKVISTIIASSDEFMFDPLIEFTDEGIISALDLKNHLFGNGTEQDPYILKDLSLNIQDYRPEYELYIRFSYSNKHVRIENCSFKYSYSSYSWPGDPSGGIYIHGSKNVHINNCTFLKMSVFPTAIYNSSHIIISNSSYYLNDNIAITVLGGDFISVLNSTFKSTAGGIKMKDVNNSYIDGNSLILNQNPGIIFTGNSKNISISHNHIKQNTLGIVISGSEERWYSNGVLTSETIKFVENVSIFQNIVEYSTLQGISIWKTINCSIWGNLLNNNIENGILLDEVDKVLVQENNISHNLKYGVNIVNSTNINLIDNYFTQNGISNIFGKYEDSLKTSSFKWGYWLFASLGVIAVPILIIVVKKYQNQKKTI</sequence>
<reference evidence="3" key="1">
    <citation type="submission" date="2022-09" db="EMBL/GenBank/DDBJ databases">
        <title>Actin cytoskeleton and complex cell architecture in an #Asgard archaeon.</title>
        <authorList>
            <person name="Ponce Toledo R.I."/>
            <person name="Schleper C."/>
            <person name="Rodrigues Oliveira T."/>
            <person name="Wollweber F."/>
            <person name="Xu J."/>
            <person name="Rittmann S."/>
            <person name="Klingl A."/>
            <person name="Pilhofer M."/>
        </authorList>
    </citation>
    <scope>NUCLEOTIDE SEQUENCE</scope>
    <source>
        <strain evidence="3">B-35</strain>
    </source>
</reference>
<accession>A0ABY6I1W6</accession>